<evidence type="ECO:0000313" key="2">
    <source>
        <dbReference type="Proteomes" id="UP000054092"/>
    </source>
</evidence>
<dbReference type="PANTHER" id="PTHR12697:SF5">
    <property type="entry name" value="DEOXYHYPUSINE HYDROXYLASE"/>
    <property type="match status" value="1"/>
</dbReference>
<dbReference type="Proteomes" id="UP000054092">
    <property type="component" value="Unassembled WGS sequence"/>
</dbReference>
<proteinExistence type="predicted"/>
<dbReference type="AlphaFoldDB" id="A0A101HLB6"/>
<comment type="caution">
    <text evidence="1">The sequence shown here is derived from an EMBL/GenBank/DDBJ whole genome shotgun (WGS) entry which is preliminary data.</text>
</comment>
<dbReference type="InterPro" id="IPR016024">
    <property type="entry name" value="ARM-type_fold"/>
</dbReference>
<reference evidence="2" key="1">
    <citation type="journal article" date="2015" name="MBio">
        <title>Genome-Resolved Metagenomic Analysis Reveals Roles for Candidate Phyla and Other Microbial Community Members in Biogeochemical Transformations in Oil Reservoirs.</title>
        <authorList>
            <person name="Hu P."/>
            <person name="Tom L."/>
            <person name="Singh A."/>
            <person name="Thomas B.C."/>
            <person name="Baker B.J."/>
            <person name="Piceno Y.M."/>
            <person name="Andersen G.L."/>
            <person name="Banfield J.F."/>
        </authorList>
    </citation>
    <scope>NUCLEOTIDE SEQUENCE [LARGE SCALE GENOMIC DNA]</scope>
</reference>
<evidence type="ECO:0000313" key="1">
    <source>
        <dbReference type="EMBL" id="KUK78932.1"/>
    </source>
</evidence>
<accession>A0A101HLB6</accession>
<protein>
    <submittedName>
        <fullName evidence="1">HEAT domain containing protein</fullName>
    </submittedName>
</protein>
<dbReference type="InterPro" id="IPR011989">
    <property type="entry name" value="ARM-like"/>
</dbReference>
<dbReference type="SUPFAM" id="SSF48371">
    <property type="entry name" value="ARM repeat"/>
    <property type="match status" value="1"/>
</dbReference>
<dbReference type="Gene3D" id="1.25.10.10">
    <property type="entry name" value="Leucine-rich Repeat Variant"/>
    <property type="match status" value="3"/>
</dbReference>
<sequence length="425" mass="47570">MNPKDIRKMLQAIEEEILSRTEMDVKEMLDSPSAYVRARAVKSAADREMRIENIESFLEDPSPEVRKNAVVTMAKLSENRDSILKALDDPSDLVRSTTAKELVEFGYEDEDLARRIAADPSKKVRKTFVVALAEAGENELLKEFDEDPSNDIRSILAACKGQLRLEEEELSSLSGKFQKVALLSRLGQRNSGAAEELLVLLKDFRSSKVKQIIVETFESFPDDIALPTLKKLIDSDDRTVAISAMKTHRKIKGYDVSMLQSAERFMDSEDEEMRFAGAQYIKGLLEPSAAEILHTGLEDPSDRVRAVCMEALASLMDHSIADVIDESLRSTSSRLKKASLRAVKKLKTIDIEDHITRILSNRKEDLQTRVLASSVTGLLKLEGPLPYLEEIALNTSIESRLRISAVRAMARINPSRLAELFGFTV</sequence>
<dbReference type="PATRIC" id="fig|1184387.3.peg.2064"/>
<organism evidence="1 2">
    <name type="scientific">Mesotoga prima</name>
    <dbReference type="NCBI Taxonomy" id="1184387"/>
    <lineage>
        <taxon>Bacteria</taxon>
        <taxon>Thermotogati</taxon>
        <taxon>Thermotogota</taxon>
        <taxon>Thermotogae</taxon>
        <taxon>Kosmotogales</taxon>
        <taxon>Kosmotogaceae</taxon>
        <taxon>Mesotoga</taxon>
    </lineage>
</organism>
<gene>
    <name evidence="1" type="ORF">XD94_1572</name>
</gene>
<dbReference type="EMBL" id="LGGP01000324">
    <property type="protein sequence ID" value="KUK78932.1"/>
    <property type="molecule type" value="Genomic_DNA"/>
</dbReference>
<name>A0A101HLB6_9BACT</name>
<dbReference type="PANTHER" id="PTHR12697">
    <property type="entry name" value="PBS LYASE HEAT-LIKE PROTEIN"/>
    <property type="match status" value="1"/>
</dbReference>
<dbReference type="GO" id="GO:0016491">
    <property type="term" value="F:oxidoreductase activity"/>
    <property type="evidence" value="ECO:0007669"/>
    <property type="project" value="TreeGrafter"/>
</dbReference>